<keyword evidence="3" id="KW-1185">Reference proteome</keyword>
<protein>
    <submittedName>
        <fullName evidence="2">Uncharacterized protein</fullName>
    </submittedName>
</protein>
<sequence>MAADVAPKPAPFSINDVFTDVQVTHDAMGANKPPYHHRCWLLNFALITIQIFLFLFGLKDEMFMISKRKFEMWTHQTTAQLLTLSVHLRRARNKRSQRRFWVLMNVFRFAW</sequence>
<reference evidence="2 3" key="1">
    <citation type="submission" date="2021-06" db="EMBL/GenBank/DDBJ databases">
        <authorList>
            <person name="Palmer J.M."/>
        </authorList>
    </citation>
    <scope>NUCLEOTIDE SEQUENCE [LARGE SCALE GENOMIC DNA]</scope>
    <source>
        <strain evidence="3">if_2019</strain>
        <tissue evidence="2">Muscle</tissue>
    </source>
</reference>
<feature type="transmembrane region" description="Helical" evidence="1">
    <location>
        <begin position="40"/>
        <end position="58"/>
    </location>
</feature>
<comment type="caution">
    <text evidence="2">The sequence shown here is derived from an EMBL/GenBank/DDBJ whole genome shotgun (WGS) entry which is preliminary data.</text>
</comment>
<dbReference type="Proteomes" id="UP001482620">
    <property type="component" value="Unassembled WGS sequence"/>
</dbReference>
<organism evidence="2 3">
    <name type="scientific">Ilyodon furcidens</name>
    <name type="common">goldbreast splitfin</name>
    <dbReference type="NCBI Taxonomy" id="33524"/>
    <lineage>
        <taxon>Eukaryota</taxon>
        <taxon>Metazoa</taxon>
        <taxon>Chordata</taxon>
        <taxon>Craniata</taxon>
        <taxon>Vertebrata</taxon>
        <taxon>Euteleostomi</taxon>
        <taxon>Actinopterygii</taxon>
        <taxon>Neopterygii</taxon>
        <taxon>Teleostei</taxon>
        <taxon>Neoteleostei</taxon>
        <taxon>Acanthomorphata</taxon>
        <taxon>Ovalentaria</taxon>
        <taxon>Atherinomorphae</taxon>
        <taxon>Cyprinodontiformes</taxon>
        <taxon>Goodeidae</taxon>
        <taxon>Ilyodon</taxon>
    </lineage>
</organism>
<proteinExistence type="predicted"/>
<keyword evidence="1" id="KW-1133">Transmembrane helix</keyword>
<name>A0ABV0TRM2_9TELE</name>
<accession>A0ABV0TRM2</accession>
<evidence type="ECO:0000313" key="2">
    <source>
        <dbReference type="EMBL" id="MEQ2235136.1"/>
    </source>
</evidence>
<evidence type="ECO:0000256" key="1">
    <source>
        <dbReference type="SAM" id="Phobius"/>
    </source>
</evidence>
<evidence type="ECO:0000313" key="3">
    <source>
        <dbReference type="Proteomes" id="UP001482620"/>
    </source>
</evidence>
<keyword evidence="1" id="KW-0812">Transmembrane</keyword>
<gene>
    <name evidence="2" type="ORF">ILYODFUR_038572</name>
</gene>
<dbReference type="EMBL" id="JAHRIQ010044502">
    <property type="protein sequence ID" value="MEQ2235136.1"/>
    <property type="molecule type" value="Genomic_DNA"/>
</dbReference>
<keyword evidence="1" id="KW-0472">Membrane</keyword>